<keyword evidence="4 7" id="KW-1133">Transmembrane helix</keyword>
<feature type="transmembrane region" description="Helical" evidence="7">
    <location>
        <begin position="116"/>
        <end position="138"/>
    </location>
</feature>
<sequence>METGHTAWGTANHDQQQEMVDMAETCYESKDCQCQGCPGQGSATPLKPSSALELRGAPEDTPLFPEWRVPLRVTSALLSVTFIYTFLREVLQPYLALSKNYFYKVPVLVMNKTLPWTSVTLLALVYLPGLLAAIFQLYRGTKYRRFPAWLEGWLCVRKQLGLLSFSLACLHALYSLCYPMRRSYRYRVLNWAYQQVQKNQEDSWVSEDVWRMEIYISLGILSLGLLAVLAVSSLPSVSDRLSWREFTCIQRSVGYMALLLGTAHALVFGWSGWVDPRRYVWYTPPLLHPGLPAPAGRAAGQGRAASSLPQQPAGADPQRVGAAGPPHAAQRPQRRRDDEAKALKRHLGN</sequence>
<feature type="region of interest" description="Disordered" evidence="6">
    <location>
        <begin position="293"/>
        <end position="349"/>
    </location>
</feature>
<dbReference type="InterPro" id="IPR013130">
    <property type="entry name" value="Fe3_Rdtase_TM_dom"/>
</dbReference>
<dbReference type="Proteomes" id="UP001148018">
    <property type="component" value="Unassembled WGS sequence"/>
</dbReference>
<keyword evidence="5 7" id="KW-0472">Membrane</keyword>
<dbReference type="AlphaFoldDB" id="A0A9Q0D706"/>
<dbReference type="Pfam" id="PF01794">
    <property type="entry name" value="Ferric_reduct"/>
    <property type="match status" value="1"/>
</dbReference>
<evidence type="ECO:0000256" key="7">
    <source>
        <dbReference type="SAM" id="Phobius"/>
    </source>
</evidence>
<evidence type="ECO:0000256" key="5">
    <source>
        <dbReference type="ARBA" id="ARBA00023136"/>
    </source>
</evidence>
<dbReference type="OrthoDB" id="550646at2759"/>
<protein>
    <recommendedName>
        <fullName evidence="8">Ferric oxidoreductase domain-containing protein</fullName>
    </recommendedName>
</protein>
<feature type="compositionally biased region" description="Low complexity" evidence="6">
    <location>
        <begin position="321"/>
        <end position="331"/>
    </location>
</feature>
<feature type="compositionally biased region" description="Low complexity" evidence="6">
    <location>
        <begin position="293"/>
        <end position="308"/>
    </location>
</feature>
<evidence type="ECO:0000256" key="4">
    <source>
        <dbReference type="ARBA" id="ARBA00022989"/>
    </source>
</evidence>
<evidence type="ECO:0000256" key="2">
    <source>
        <dbReference type="ARBA" id="ARBA00007729"/>
    </source>
</evidence>
<feature type="transmembrane region" description="Helical" evidence="7">
    <location>
        <begin position="253"/>
        <end position="273"/>
    </location>
</feature>
<keyword evidence="10" id="KW-1185">Reference proteome</keyword>
<keyword evidence="3 7" id="KW-0812">Transmembrane</keyword>
<reference evidence="9" key="1">
    <citation type="submission" date="2022-07" db="EMBL/GenBank/DDBJ databases">
        <title>Chromosome-level genome of Muraenolepis orangiensis.</title>
        <authorList>
            <person name="Kim J."/>
        </authorList>
    </citation>
    <scope>NUCLEOTIDE SEQUENCE</scope>
    <source>
        <strain evidence="9">KU_S4_2022</strain>
        <tissue evidence="9">Muscle</tissue>
    </source>
</reference>
<feature type="domain" description="Ferric oxidoreductase" evidence="8">
    <location>
        <begin position="116"/>
        <end position="260"/>
    </location>
</feature>
<dbReference type="GO" id="GO:0005886">
    <property type="term" value="C:plasma membrane"/>
    <property type="evidence" value="ECO:0007669"/>
    <property type="project" value="TreeGrafter"/>
</dbReference>
<evidence type="ECO:0000256" key="3">
    <source>
        <dbReference type="ARBA" id="ARBA00022692"/>
    </source>
</evidence>
<evidence type="ECO:0000259" key="8">
    <source>
        <dbReference type="Pfam" id="PF01794"/>
    </source>
</evidence>
<gene>
    <name evidence="9" type="ORF">NHX12_034549</name>
</gene>
<feature type="transmembrane region" description="Helical" evidence="7">
    <location>
        <begin position="214"/>
        <end position="232"/>
    </location>
</feature>
<dbReference type="PANTHER" id="PTHR14239">
    <property type="entry name" value="DUDULIN-RELATED"/>
    <property type="match status" value="1"/>
</dbReference>
<feature type="transmembrane region" description="Helical" evidence="7">
    <location>
        <begin position="69"/>
        <end position="87"/>
    </location>
</feature>
<organism evidence="9 10">
    <name type="scientific">Muraenolepis orangiensis</name>
    <name type="common">Patagonian moray cod</name>
    <dbReference type="NCBI Taxonomy" id="630683"/>
    <lineage>
        <taxon>Eukaryota</taxon>
        <taxon>Metazoa</taxon>
        <taxon>Chordata</taxon>
        <taxon>Craniata</taxon>
        <taxon>Vertebrata</taxon>
        <taxon>Euteleostomi</taxon>
        <taxon>Actinopterygii</taxon>
        <taxon>Neopterygii</taxon>
        <taxon>Teleostei</taxon>
        <taxon>Neoteleostei</taxon>
        <taxon>Acanthomorphata</taxon>
        <taxon>Zeiogadaria</taxon>
        <taxon>Gadariae</taxon>
        <taxon>Gadiformes</taxon>
        <taxon>Muraenolepidoidei</taxon>
        <taxon>Muraenolepididae</taxon>
        <taxon>Muraenolepis</taxon>
    </lineage>
</organism>
<name>A0A9Q0D706_9TELE</name>
<proteinExistence type="inferred from homology"/>
<dbReference type="InterPro" id="IPR051267">
    <property type="entry name" value="STEAP_metalloreductase"/>
</dbReference>
<dbReference type="EMBL" id="JANIIK010000589">
    <property type="protein sequence ID" value="KAJ3583019.1"/>
    <property type="molecule type" value="Genomic_DNA"/>
</dbReference>
<comment type="subcellular location">
    <subcellularLocation>
        <location evidence="1">Membrane</location>
        <topology evidence="1">Multi-pass membrane protein</topology>
    </subcellularLocation>
</comment>
<comment type="caution">
    <text evidence="9">The sequence shown here is derived from an EMBL/GenBank/DDBJ whole genome shotgun (WGS) entry which is preliminary data.</text>
</comment>
<dbReference type="PANTHER" id="PTHR14239:SF3">
    <property type="entry name" value="METALLOREDUCTASE STEAP1-RELATED"/>
    <property type="match status" value="1"/>
</dbReference>
<accession>A0A9Q0D706</accession>
<evidence type="ECO:0000313" key="9">
    <source>
        <dbReference type="EMBL" id="KAJ3583019.1"/>
    </source>
</evidence>
<evidence type="ECO:0000256" key="6">
    <source>
        <dbReference type="SAM" id="MobiDB-lite"/>
    </source>
</evidence>
<comment type="similarity">
    <text evidence="2">Belongs to the STEAP family.</text>
</comment>
<evidence type="ECO:0000313" key="10">
    <source>
        <dbReference type="Proteomes" id="UP001148018"/>
    </source>
</evidence>
<dbReference type="GO" id="GO:0005768">
    <property type="term" value="C:endosome"/>
    <property type="evidence" value="ECO:0007669"/>
    <property type="project" value="TreeGrafter"/>
</dbReference>
<evidence type="ECO:0000256" key="1">
    <source>
        <dbReference type="ARBA" id="ARBA00004141"/>
    </source>
</evidence>